<dbReference type="AlphaFoldDB" id="A0AAD7RPX7"/>
<sequence>MLMWVAELKSPGRYLTRSSDDATAAAKKRRRVTDNGDGWLIISSGVGAARSWQLPLALVPRSFRSLPVRCEAQGTLGGPLRQHTAARPQSAMRGEPSQESRSKSSERQRPAPDTRPDEPLTDAQGAGLSAGGA</sequence>
<dbReference type="Proteomes" id="UP001221898">
    <property type="component" value="Unassembled WGS sequence"/>
</dbReference>
<accession>A0AAD7RPX7</accession>
<organism evidence="2 3">
    <name type="scientific">Aldrovandia affinis</name>
    <dbReference type="NCBI Taxonomy" id="143900"/>
    <lineage>
        <taxon>Eukaryota</taxon>
        <taxon>Metazoa</taxon>
        <taxon>Chordata</taxon>
        <taxon>Craniata</taxon>
        <taxon>Vertebrata</taxon>
        <taxon>Euteleostomi</taxon>
        <taxon>Actinopterygii</taxon>
        <taxon>Neopterygii</taxon>
        <taxon>Teleostei</taxon>
        <taxon>Notacanthiformes</taxon>
        <taxon>Halosauridae</taxon>
        <taxon>Aldrovandia</taxon>
    </lineage>
</organism>
<dbReference type="EMBL" id="JAINUG010000200">
    <property type="protein sequence ID" value="KAJ8388142.1"/>
    <property type="molecule type" value="Genomic_DNA"/>
</dbReference>
<protein>
    <submittedName>
        <fullName evidence="2">Uncharacterized protein</fullName>
    </submittedName>
</protein>
<evidence type="ECO:0000313" key="3">
    <source>
        <dbReference type="Proteomes" id="UP001221898"/>
    </source>
</evidence>
<feature type="region of interest" description="Disordered" evidence="1">
    <location>
        <begin position="73"/>
        <end position="133"/>
    </location>
</feature>
<keyword evidence="3" id="KW-1185">Reference proteome</keyword>
<feature type="compositionally biased region" description="Basic and acidic residues" evidence="1">
    <location>
        <begin position="96"/>
        <end position="118"/>
    </location>
</feature>
<evidence type="ECO:0000256" key="1">
    <source>
        <dbReference type="SAM" id="MobiDB-lite"/>
    </source>
</evidence>
<evidence type="ECO:0000313" key="2">
    <source>
        <dbReference type="EMBL" id="KAJ8388142.1"/>
    </source>
</evidence>
<reference evidence="2" key="1">
    <citation type="journal article" date="2023" name="Science">
        <title>Genome structures resolve the early diversification of teleost fishes.</title>
        <authorList>
            <person name="Parey E."/>
            <person name="Louis A."/>
            <person name="Montfort J."/>
            <person name="Bouchez O."/>
            <person name="Roques C."/>
            <person name="Iampietro C."/>
            <person name="Lluch J."/>
            <person name="Castinel A."/>
            <person name="Donnadieu C."/>
            <person name="Desvignes T."/>
            <person name="Floi Bucao C."/>
            <person name="Jouanno E."/>
            <person name="Wen M."/>
            <person name="Mejri S."/>
            <person name="Dirks R."/>
            <person name="Jansen H."/>
            <person name="Henkel C."/>
            <person name="Chen W.J."/>
            <person name="Zahm M."/>
            <person name="Cabau C."/>
            <person name="Klopp C."/>
            <person name="Thompson A.W."/>
            <person name="Robinson-Rechavi M."/>
            <person name="Braasch I."/>
            <person name="Lecointre G."/>
            <person name="Bobe J."/>
            <person name="Postlethwait J.H."/>
            <person name="Berthelot C."/>
            <person name="Roest Crollius H."/>
            <person name="Guiguen Y."/>
        </authorList>
    </citation>
    <scope>NUCLEOTIDE SEQUENCE</scope>
    <source>
        <strain evidence="2">NC1722</strain>
    </source>
</reference>
<name>A0AAD7RPX7_9TELE</name>
<proteinExistence type="predicted"/>
<comment type="caution">
    <text evidence="2">The sequence shown here is derived from an EMBL/GenBank/DDBJ whole genome shotgun (WGS) entry which is preliminary data.</text>
</comment>
<gene>
    <name evidence="2" type="ORF">AAFF_G00146330</name>
</gene>